<accession>A0A090LCA4</accession>
<reference evidence="4" key="3">
    <citation type="submission" date="2020-12" db="UniProtKB">
        <authorList>
            <consortium name="WormBaseParasite"/>
        </authorList>
    </citation>
    <scope>IDENTIFICATION</scope>
</reference>
<evidence type="ECO:0000313" key="3">
    <source>
        <dbReference type="Proteomes" id="UP000035682"/>
    </source>
</evidence>
<reference evidence="3" key="1">
    <citation type="submission" date="2014-09" db="EMBL/GenBank/DDBJ databases">
        <authorList>
            <person name="Martin A.A."/>
        </authorList>
    </citation>
    <scope>NUCLEOTIDE SEQUENCE</scope>
    <source>
        <strain evidence="3">ED321</strain>
    </source>
</reference>
<dbReference type="WormBase" id="SRAE_1000339800">
    <property type="protein sequence ID" value="SRP11991"/>
    <property type="gene ID" value="WBGene00260015"/>
</dbReference>
<dbReference type="EMBL" id="LN609528">
    <property type="protein sequence ID" value="CEF65145.1"/>
    <property type="molecule type" value="Genomic_DNA"/>
</dbReference>
<gene>
    <name evidence="2 4 5" type="ORF">SRAE_1000339800</name>
</gene>
<dbReference type="Proteomes" id="UP000035682">
    <property type="component" value="Unplaced"/>
</dbReference>
<feature type="transmembrane region" description="Helical" evidence="1">
    <location>
        <begin position="152"/>
        <end position="170"/>
    </location>
</feature>
<name>A0A090LCA4_STRRB</name>
<keyword evidence="3" id="KW-1185">Reference proteome</keyword>
<proteinExistence type="predicted"/>
<dbReference type="RefSeq" id="XP_024504346.1">
    <property type="nucleotide sequence ID" value="XM_024650582.1"/>
</dbReference>
<dbReference type="GeneID" id="36377510"/>
<evidence type="ECO:0000256" key="1">
    <source>
        <dbReference type="SAM" id="Phobius"/>
    </source>
</evidence>
<evidence type="ECO:0000313" key="4">
    <source>
        <dbReference type="WBParaSite" id="SRAE_1000339800.1"/>
    </source>
</evidence>
<protein>
    <submittedName>
        <fullName evidence="2 4">Brain protein I3 family-containing protein</fullName>
    </submittedName>
</protein>
<reference evidence="2" key="2">
    <citation type="submission" date="2014-09" db="EMBL/GenBank/DDBJ databases">
        <authorList>
            <person name="Aslett A.Martin."/>
        </authorList>
    </citation>
    <scope>NUCLEOTIDE SEQUENCE</scope>
    <source>
        <strain evidence="2">ED321 Heterogonic</strain>
    </source>
</reference>
<dbReference type="AlphaFoldDB" id="A0A090LCA4"/>
<keyword evidence="1" id="KW-0812">Transmembrane</keyword>
<organism evidence="2">
    <name type="scientific">Strongyloides ratti</name>
    <name type="common">Parasitic roundworm</name>
    <dbReference type="NCBI Taxonomy" id="34506"/>
    <lineage>
        <taxon>Eukaryota</taxon>
        <taxon>Metazoa</taxon>
        <taxon>Ecdysozoa</taxon>
        <taxon>Nematoda</taxon>
        <taxon>Chromadorea</taxon>
        <taxon>Rhabditida</taxon>
        <taxon>Tylenchina</taxon>
        <taxon>Panagrolaimomorpha</taxon>
        <taxon>Strongyloidoidea</taxon>
        <taxon>Strongyloididae</taxon>
        <taxon>Strongyloides</taxon>
    </lineage>
</organism>
<evidence type="ECO:0000313" key="5">
    <source>
        <dbReference type="WormBase" id="SRAE_1000339800"/>
    </source>
</evidence>
<keyword evidence="1" id="KW-1133">Transmembrane helix</keyword>
<dbReference type="WBParaSite" id="SRAE_1000339800.1">
    <property type="protein sequence ID" value="SRAE_1000339800.1"/>
    <property type="gene ID" value="WBGene00260015"/>
</dbReference>
<keyword evidence="1" id="KW-0472">Membrane</keyword>
<dbReference type="CTD" id="36377510"/>
<evidence type="ECO:0000313" key="2">
    <source>
        <dbReference type="EMBL" id="CEF65145.1"/>
    </source>
</evidence>
<sequence length="190" mass="21308">MSINEKFPYPSESAGYPQLGTNQHEMIPQSVTPQFGFQQTITQPIPTHQSPFNQFKQNIPQMNDPNEPPPPYVPQILSPLTHPTPVAIQIPITQQIPNPNIVINNENDNIAGRGGLNAQNPEQIAALINMKIVKCPFCGMGTLKQSIKYRQMIIFCLITVFFFPFGLLIWCCLCCNNVHKRTCTNCNVEA</sequence>